<evidence type="ECO:0000256" key="2">
    <source>
        <dbReference type="ARBA" id="ARBA00008598"/>
    </source>
</evidence>
<keyword evidence="10" id="KW-0238">DNA-binding</keyword>
<dbReference type="InterPro" id="IPR027417">
    <property type="entry name" value="P-loop_NTPase"/>
</dbReference>
<dbReference type="Pfam" id="PF11867">
    <property type="entry name" value="T1RH-like_C"/>
    <property type="match status" value="1"/>
</dbReference>
<evidence type="ECO:0000256" key="9">
    <source>
        <dbReference type="ARBA" id="ARBA00022840"/>
    </source>
</evidence>
<keyword evidence="14" id="KW-1185">Reference proteome</keyword>
<proteinExistence type="inferred from homology"/>
<keyword evidence="9" id="KW-0067">ATP-binding</keyword>
<evidence type="ECO:0000256" key="4">
    <source>
        <dbReference type="ARBA" id="ARBA00022722"/>
    </source>
</evidence>
<evidence type="ECO:0000313" key="13">
    <source>
        <dbReference type="EMBL" id="SEH11509.1"/>
    </source>
</evidence>
<dbReference type="NCBIfam" id="TIGR00348">
    <property type="entry name" value="hsdR"/>
    <property type="match status" value="1"/>
</dbReference>
<dbReference type="GO" id="GO:0003677">
    <property type="term" value="F:DNA binding"/>
    <property type="evidence" value="ECO:0007669"/>
    <property type="project" value="UniProtKB-KW"/>
</dbReference>
<evidence type="ECO:0000256" key="10">
    <source>
        <dbReference type="ARBA" id="ARBA00023125"/>
    </source>
</evidence>
<gene>
    <name evidence="13" type="ORF">SAMN04487967_0382</name>
</gene>
<keyword evidence="8" id="KW-0378">Hydrolase</keyword>
<evidence type="ECO:0000256" key="6">
    <source>
        <dbReference type="ARBA" id="ARBA00022747"/>
    </source>
</evidence>
<evidence type="ECO:0000256" key="3">
    <source>
        <dbReference type="ARBA" id="ARBA00012654"/>
    </source>
</evidence>
<dbReference type="Gene3D" id="3.40.50.300">
    <property type="entry name" value="P-loop containing nucleotide triphosphate hydrolases"/>
    <property type="match status" value="2"/>
</dbReference>
<evidence type="ECO:0000256" key="1">
    <source>
        <dbReference type="ARBA" id="ARBA00000851"/>
    </source>
</evidence>
<dbReference type="AlphaFoldDB" id="A0A1H6FKX1"/>
<evidence type="ECO:0000259" key="12">
    <source>
        <dbReference type="PROSITE" id="PS51192"/>
    </source>
</evidence>
<dbReference type="GO" id="GO:0120545">
    <property type="term" value="F:nucleic acid conformation isomerase activity"/>
    <property type="evidence" value="ECO:0007669"/>
    <property type="project" value="UniProtKB-ARBA"/>
</dbReference>
<evidence type="ECO:0000256" key="8">
    <source>
        <dbReference type="ARBA" id="ARBA00022801"/>
    </source>
</evidence>
<dbReference type="Gene3D" id="3.90.1570.50">
    <property type="match status" value="1"/>
</dbReference>
<organism evidence="13 14">
    <name type="scientific">Natronorubrum sediminis</name>
    <dbReference type="NCBI Taxonomy" id="640943"/>
    <lineage>
        <taxon>Archaea</taxon>
        <taxon>Methanobacteriati</taxon>
        <taxon>Methanobacteriota</taxon>
        <taxon>Stenosarchaea group</taxon>
        <taxon>Halobacteria</taxon>
        <taxon>Halobacteriales</taxon>
        <taxon>Natrialbaceae</taxon>
        <taxon>Natronorubrum</taxon>
    </lineage>
</organism>
<dbReference type="Pfam" id="PF22679">
    <property type="entry name" value="T1R_D3-like"/>
    <property type="match status" value="1"/>
</dbReference>
<feature type="domain" description="Helicase ATP-binding" evidence="12">
    <location>
        <begin position="279"/>
        <end position="443"/>
    </location>
</feature>
<keyword evidence="4" id="KW-0540">Nuclease</keyword>
<protein>
    <recommendedName>
        <fullName evidence="3">type I site-specific deoxyribonuclease</fullName>
        <ecNumber evidence="3">3.1.21.3</ecNumber>
    </recommendedName>
</protein>
<dbReference type="SUPFAM" id="SSF52540">
    <property type="entry name" value="P-loop containing nucleoside triphosphate hydrolases"/>
    <property type="match status" value="2"/>
</dbReference>
<dbReference type="Pfam" id="PF04313">
    <property type="entry name" value="HSDR_N"/>
    <property type="match status" value="1"/>
</dbReference>
<dbReference type="PANTHER" id="PTHR30195:SF15">
    <property type="entry name" value="TYPE I RESTRICTION ENZYME HINDI ENDONUCLEASE SUBUNIT"/>
    <property type="match status" value="1"/>
</dbReference>
<dbReference type="OrthoDB" id="11429at2157"/>
<dbReference type="PROSITE" id="PS51192">
    <property type="entry name" value="HELICASE_ATP_BIND_1"/>
    <property type="match status" value="1"/>
</dbReference>
<keyword evidence="5" id="KW-0547">Nucleotide-binding</keyword>
<evidence type="ECO:0000256" key="5">
    <source>
        <dbReference type="ARBA" id="ARBA00022741"/>
    </source>
</evidence>
<comment type="catalytic activity">
    <reaction evidence="1">
        <text>Endonucleolytic cleavage of DNA to give random double-stranded fragments with terminal 5'-phosphates, ATP is simultaneously hydrolyzed.</text>
        <dbReference type="EC" id="3.1.21.3"/>
    </reaction>
</comment>
<dbReference type="GO" id="GO:0005524">
    <property type="term" value="F:ATP binding"/>
    <property type="evidence" value="ECO:0007669"/>
    <property type="project" value="UniProtKB-KW"/>
</dbReference>
<comment type="similarity">
    <text evidence="2">Belongs to the HsdR family.</text>
</comment>
<sequence length="985" mass="113374">MGLNELELAEMPAIEIFQSLGYNYGKDLDSERRSTSNVVLRQRLRDQLRIINPKVPDNAIDEAVRELTSTQSPNLLEDNQSVHTQLVDGIQVEFEKDGEQVGRFVEPIDYDDPENNDWLITTQFTVQVGDNPRRRPDLVVFINGLPIGVLEFKNPTDPKATLENAYDQVNSRYRDDISPLFRFNEVIGLTDLNEARIGCLDAGWQWYRPWRYIEEEGDERDDLPEQEVLLRGVFEKERLLDLIENFIVFSEKDGQPVKMLAGYHQFYGVREAAESAKKTQGNELGRIGVYWHTQGSGKSLSMVYFVRKIRRSDDFGNPTFVVVTDRNELDEQITHTFTDAGYNVSWADTITDLRNKLDRQTGGLIFTTIQKFQTQKDERKHPVVNEREDVIVMADEAHRSQTKELGENLRDALPNASFIGFTATPIHDGDNATRMTFGEYVSQYTIDRSEEDGSTVPIYYESRFAKLQFNKEAISESVRELLDSADEELENELVEKWTELRRIIENADDRLNKIAGDIVGHYNDREIEGKAMVVSISRKAAVKYKRYIEQQPDAPEVGVVISEPEEHIDDPTSERKLKRRFKDPDDPLKIIVVCDKWTTGFDCPPLHTLYVDRPMKNHNLLQAIGRVNRVYKDKPGGLVVDYIGIAEDLRQALDKYTSDIQEMAMVDVETAVEVMKQKHHKVSRYLSRVDYEGWQELSELELSRLIHRAESEVIATEEKQEEFMQAVAELKRAFALVTPHNAASEIRSDLLFFEAVRDSLRSLESDSTSRDDELDSAMKKLIAEGITADDVVSVAGFEKWKSEEPIVSDEFLSDVERVEQPELQVKMLEKLLRNEISTRKQQNLAKYESFEEELEETLNEYNNQFLTTEEVIEELRNYAEELQQEDRRKERLGLSAEELAFYDAIATNTEMEIDDGLLQEIAQEVCEMLKENVNIDWTNRKAMRSKLKTRVKGLLRKNGLSHGEYEPLVDPIVHQAEALYGDVSA</sequence>
<dbReference type="InterPro" id="IPR040980">
    <property type="entry name" value="SWI2_SNF2"/>
</dbReference>
<dbReference type="InterPro" id="IPR055180">
    <property type="entry name" value="HsdR_RecA-like_helicase_dom_2"/>
</dbReference>
<dbReference type="CDD" id="cd18030">
    <property type="entry name" value="DEXHc_RE_I_HsdR"/>
    <property type="match status" value="1"/>
</dbReference>
<keyword evidence="6" id="KW-0680">Restriction system</keyword>
<dbReference type="InterPro" id="IPR021810">
    <property type="entry name" value="T1RH-like_C"/>
</dbReference>
<evidence type="ECO:0000313" key="14">
    <source>
        <dbReference type="Proteomes" id="UP000199112"/>
    </source>
</evidence>
<dbReference type="Proteomes" id="UP000199112">
    <property type="component" value="Unassembled WGS sequence"/>
</dbReference>
<dbReference type="CDD" id="cd22332">
    <property type="entry name" value="HsdR_N"/>
    <property type="match status" value="1"/>
</dbReference>
<reference evidence="14" key="1">
    <citation type="submission" date="2016-10" db="EMBL/GenBank/DDBJ databases">
        <authorList>
            <person name="Varghese N."/>
            <person name="Submissions S."/>
        </authorList>
    </citation>
    <scope>NUCLEOTIDE SEQUENCE [LARGE SCALE GENOMIC DNA]</scope>
    <source>
        <strain evidence="14">CGMCC 1.8981</strain>
    </source>
</reference>
<dbReference type="PANTHER" id="PTHR30195">
    <property type="entry name" value="TYPE I SITE-SPECIFIC DEOXYRIBONUCLEASE PROTEIN SUBUNIT M AND R"/>
    <property type="match status" value="1"/>
</dbReference>
<dbReference type="GO" id="GO:0009307">
    <property type="term" value="P:DNA restriction-modification system"/>
    <property type="evidence" value="ECO:0007669"/>
    <property type="project" value="UniProtKB-KW"/>
</dbReference>
<dbReference type="SMART" id="SM00487">
    <property type="entry name" value="DEXDc"/>
    <property type="match status" value="1"/>
</dbReference>
<dbReference type="InterPro" id="IPR014001">
    <property type="entry name" value="Helicase_ATP-bd"/>
</dbReference>
<dbReference type="RefSeq" id="WP_090504378.1">
    <property type="nucleotide sequence ID" value="NZ_FNWL01000001.1"/>
</dbReference>
<feature type="coiled-coil region" evidence="11">
    <location>
        <begin position="840"/>
        <end position="892"/>
    </location>
</feature>
<dbReference type="InterPro" id="IPR051268">
    <property type="entry name" value="Type-I_R_enzyme_R_subunit"/>
</dbReference>
<dbReference type="CDD" id="cd18800">
    <property type="entry name" value="SF2_C_EcoR124I-like"/>
    <property type="match status" value="1"/>
</dbReference>
<dbReference type="GO" id="GO:0009035">
    <property type="term" value="F:type I site-specific deoxyribonuclease activity"/>
    <property type="evidence" value="ECO:0007669"/>
    <property type="project" value="UniProtKB-EC"/>
</dbReference>
<dbReference type="InterPro" id="IPR004473">
    <property type="entry name" value="Restrct_endonuc_typeI_HsdR"/>
</dbReference>
<dbReference type="EC" id="3.1.21.3" evidence="3"/>
<dbReference type="InterPro" id="IPR007409">
    <property type="entry name" value="Restrct_endonuc_type1_HsdR_N"/>
</dbReference>
<accession>A0A1H6FKX1</accession>
<dbReference type="Pfam" id="PF18766">
    <property type="entry name" value="SWI2_SNF2"/>
    <property type="match status" value="1"/>
</dbReference>
<keyword evidence="7" id="KW-0255">Endonuclease</keyword>
<dbReference type="EMBL" id="FNWL01000001">
    <property type="protein sequence ID" value="SEH11509.1"/>
    <property type="molecule type" value="Genomic_DNA"/>
</dbReference>
<name>A0A1H6FKX1_9EURY</name>
<keyword evidence="11" id="KW-0175">Coiled coil</keyword>
<evidence type="ECO:0000256" key="11">
    <source>
        <dbReference type="SAM" id="Coils"/>
    </source>
</evidence>
<evidence type="ECO:0000256" key="7">
    <source>
        <dbReference type="ARBA" id="ARBA00022759"/>
    </source>
</evidence>